<dbReference type="GO" id="GO:0008654">
    <property type="term" value="P:phospholipid biosynthetic process"/>
    <property type="evidence" value="ECO:0007669"/>
    <property type="project" value="UniProtKB-KW"/>
</dbReference>
<feature type="region of interest" description="Disordered" evidence="14">
    <location>
        <begin position="57"/>
        <end position="93"/>
    </location>
</feature>
<feature type="domain" description="Phospholipid/glycerol acyltransferase" evidence="16">
    <location>
        <begin position="278"/>
        <end position="389"/>
    </location>
</feature>
<evidence type="ECO:0000313" key="17">
    <source>
        <dbReference type="Proteomes" id="UP000887540"/>
    </source>
</evidence>
<dbReference type="AlphaFoldDB" id="A0A914CXU6"/>
<evidence type="ECO:0000256" key="5">
    <source>
        <dbReference type="ARBA" id="ARBA00022679"/>
    </source>
</evidence>
<dbReference type="WBParaSite" id="ACRNAN_scaffold1607.g10546.t1">
    <property type="protein sequence ID" value="ACRNAN_scaffold1607.g10546.t1"/>
    <property type="gene ID" value="ACRNAN_scaffold1607.g10546"/>
</dbReference>
<dbReference type="InterPro" id="IPR002123">
    <property type="entry name" value="Plipid/glycerol_acylTrfase"/>
</dbReference>
<feature type="transmembrane region" description="Helical" evidence="15">
    <location>
        <begin position="216"/>
        <end position="237"/>
    </location>
</feature>
<evidence type="ECO:0000313" key="18">
    <source>
        <dbReference type="WBParaSite" id="ACRNAN_scaffold1607.g10546.t1"/>
    </source>
</evidence>
<dbReference type="GO" id="GO:0005783">
    <property type="term" value="C:endoplasmic reticulum"/>
    <property type="evidence" value="ECO:0007669"/>
    <property type="project" value="TreeGrafter"/>
</dbReference>
<keyword evidence="5" id="KW-0808">Transferase</keyword>
<feature type="transmembrane region" description="Helical" evidence="15">
    <location>
        <begin position="6"/>
        <end position="28"/>
    </location>
</feature>
<reference evidence="18" key="1">
    <citation type="submission" date="2022-11" db="UniProtKB">
        <authorList>
            <consortium name="WormBaseParasite"/>
        </authorList>
    </citation>
    <scope>IDENTIFICATION</scope>
</reference>
<evidence type="ECO:0000256" key="15">
    <source>
        <dbReference type="SAM" id="Phobius"/>
    </source>
</evidence>
<evidence type="ECO:0000259" key="16">
    <source>
        <dbReference type="SMART" id="SM00563"/>
    </source>
</evidence>
<evidence type="ECO:0000256" key="7">
    <source>
        <dbReference type="ARBA" id="ARBA00022989"/>
    </source>
</evidence>
<keyword evidence="9 15" id="KW-0472">Membrane</keyword>
<proteinExistence type="inferred from homology"/>
<evidence type="ECO:0000256" key="1">
    <source>
        <dbReference type="ARBA" id="ARBA00004370"/>
    </source>
</evidence>
<dbReference type="GO" id="GO:0004366">
    <property type="term" value="F:glycerol-3-phosphate O-acyltransferase activity"/>
    <property type="evidence" value="ECO:0007669"/>
    <property type="project" value="TreeGrafter"/>
</dbReference>
<evidence type="ECO:0000256" key="6">
    <source>
        <dbReference type="ARBA" id="ARBA00022692"/>
    </source>
</evidence>
<dbReference type="PANTHER" id="PTHR23063:SF2">
    <property type="entry name" value="GLYCEROL-3-PHOSPHATE ACYLTRANSFERASE 4, ISOFORM D-RELATED"/>
    <property type="match status" value="1"/>
</dbReference>
<evidence type="ECO:0000256" key="3">
    <source>
        <dbReference type="ARBA" id="ARBA00008655"/>
    </source>
</evidence>
<keyword evidence="4" id="KW-0444">Lipid biosynthesis</keyword>
<keyword evidence="10" id="KW-0594">Phospholipid biosynthesis</keyword>
<name>A0A914CXU6_9BILA</name>
<evidence type="ECO:0000256" key="4">
    <source>
        <dbReference type="ARBA" id="ARBA00022516"/>
    </source>
</evidence>
<keyword evidence="11" id="KW-1208">Phospholipid metabolism</keyword>
<dbReference type="GO" id="GO:0016020">
    <property type="term" value="C:membrane"/>
    <property type="evidence" value="ECO:0007669"/>
    <property type="project" value="UniProtKB-SubCell"/>
</dbReference>
<feature type="compositionally biased region" description="Acidic residues" evidence="14">
    <location>
        <begin position="67"/>
        <end position="89"/>
    </location>
</feature>
<keyword evidence="17" id="KW-1185">Reference proteome</keyword>
<dbReference type="SUPFAM" id="SSF69593">
    <property type="entry name" value="Glycerol-3-phosphate (1)-acyltransferase"/>
    <property type="match status" value="1"/>
</dbReference>
<evidence type="ECO:0000256" key="10">
    <source>
        <dbReference type="ARBA" id="ARBA00023209"/>
    </source>
</evidence>
<dbReference type="PANTHER" id="PTHR23063">
    <property type="entry name" value="PHOSPHOLIPID ACYLTRANSFERASE"/>
    <property type="match status" value="1"/>
</dbReference>
<comment type="pathway">
    <text evidence="2">Lipid metabolism.</text>
</comment>
<comment type="pathway">
    <text evidence="13">Phospholipid metabolism.</text>
</comment>
<evidence type="ECO:0000256" key="14">
    <source>
        <dbReference type="SAM" id="MobiDB-lite"/>
    </source>
</evidence>
<evidence type="ECO:0000256" key="12">
    <source>
        <dbReference type="ARBA" id="ARBA00023315"/>
    </source>
</evidence>
<comment type="similarity">
    <text evidence="3">Belongs to the 1-acyl-sn-glycerol-3-phosphate acyltransferase family.</text>
</comment>
<feature type="transmembrane region" description="Helical" evidence="15">
    <location>
        <begin position="191"/>
        <end position="210"/>
    </location>
</feature>
<evidence type="ECO:0000256" key="13">
    <source>
        <dbReference type="ARBA" id="ARBA00025707"/>
    </source>
</evidence>
<evidence type="ECO:0000256" key="8">
    <source>
        <dbReference type="ARBA" id="ARBA00023098"/>
    </source>
</evidence>
<keyword evidence="12" id="KW-0012">Acyltransferase</keyword>
<evidence type="ECO:0000256" key="9">
    <source>
        <dbReference type="ARBA" id="ARBA00023136"/>
    </source>
</evidence>
<dbReference type="SMART" id="SM00563">
    <property type="entry name" value="PlsC"/>
    <property type="match status" value="1"/>
</dbReference>
<dbReference type="InterPro" id="IPR045252">
    <property type="entry name" value="LPCAT1-like"/>
</dbReference>
<sequence length="505" mass="57368">MEQIFLIASIIIPSIAVIVGVNILFAGFGKKSGLREHYVDLLIKIFEWCAKQIEESSELKKRRESDENGEIESDDEGIEVDDSSDDSDENSSVVRKTSKAFALKTSQRCRLVSENHSIISRQATLHPSEKDEFTVTTFVKTQGGAAVMDSVYYLKAGIEAIVEDDVTNRFKAEQLASWNMMTRTSTQFYKFLNWKLTLVWILGLIFRYAILIPIRIIIFFIGGGLLVWSTALIGLIPEGRVKRFLNQRCMLASFRILTRSVSAVVYFHDKQNKAQSGGICVANHTSPLDVMILSMDNVYAMVGQRQGGVLGFVQRTLSRAADHIWFERSVANDRLLVLKALKEHVDDPNKLPIIIFPEGTCINNTSVMQFKKGSFEIGAKVYPIAMKYDSRFGNAFWNSSEQSYGEYFFHLMTSWATVCHVWYLPAMERLPNESAIDFANRVKKAIAAKGGLVDLEWDGQLKRYKVPPKLIAMEQDKCYHHLEKYPLKPQGAQQIDEEIDQEEQR</sequence>
<feature type="compositionally biased region" description="Basic and acidic residues" evidence="14">
    <location>
        <begin position="57"/>
        <end position="66"/>
    </location>
</feature>
<dbReference type="GO" id="GO:0019432">
    <property type="term" value="P:triglyceride biosynthetic process"/>
    <property type="evidence" value="ECO:0007669"/>
    <property type="project" value="TreeGrafter"/>
</dbReference>
<protein>
    <submittedName>
        <fullName evidence="18">Phospholipid/glycerol acyltransferase domain-containing protein</fullName>
    </submittedName>
</protein>
<organism evidence="17 18">
    <name type="scientific">Acrobeloides nanus</name>
    <dbReference type="NCBI Taxonomy" id="290746"/>
    <lineage>
        <taxon>Eukaryota</taxon>
        <taxon>Metazoa</taxon>
        <taxon>Ecdysozoa</taxon>
        <taxon>Nematoda</taxon>
        <taxon>Chromadorea</taxon>
        <taxon>Rhabditida</taxon>
        <taxon>Tylenchina</taxon>
        <taxon>Cephalobomorpha</taxon>
        <taxon>Cephaloboidea</taxon>
        <taxon>Cephalobidae</taxon>
        <taxon>Acrobeloides</taxon>
    </lineage>
</organism>
<accession>A0A914CXU6</accession>
<comment type="subcellular location">
    <subcellularLocation>
        <location evidence="1">Membrane</location>
    </subcellularLocation>
</comment>
<keyword evidence="7 15" id="KW-1133">Transmembrane helix</keyword>
<evidence type="ECO:0000256" key="2">
    <source>
        <dbReference type="ARBA" id="ARBA00005189"/>
    </source>
</evidence>
<dbReference type="Pfam" id="PF01553">
    <property type="entry name" value="Acyltransferase"/>
    <property type="match status" value="1"/>
</dbReference>
<dbReference type="CDD" id="cd07991">
    <property type="entry name" value="LPLAT_LPCAT1-like"/>
    <property type="match status" value="1"/>
</dbReference>
<keyword evidence="6 15" id="KW-0812">Transmembrane</keyword>
<keyword evidence="8" id="KW-0443">Lipid metabolism</keyword>
<evidence type="ECO:0000256" key="11">
    <source>
        <dbReference type="ARBA" id="ARBA00023264"/>
    </source>
</evidence>
<dbReference type="Proteomes" id="UP000887540">
    <property type="component" value="Unplaced"/>
</dbReference>